<proteinExistence type="predicted"/>
<feature type="region of interest" description="Disordered" evidence="1">
    <location>
        <begin position="1"/>
        <end position="33"/>
    </location>
</feature>
<sequence length="210" mass="24117">MSKSDPFGFDMSIKSAKKKNPRGRRGMSGASETSTRICDHEGCEEAGKFRAPKAPDVLDDFYWFCQEHVREYNTKWNFFDGKTEAEMNAQASSDKVWERRTKDWRDPEAKAWARLGIEDPHQVLGANATRNPGKNGASTGHTKRLPPTERRAIEILEAKDTWTKAEVRKAYKSLIKVLHPDMNGGDRSQEEQLQEVVWAWDQIKDSRNFK</sequence>
<name>A0A1M5W2F5_9RHOB</name>
<dbReference type="OrthoDB" id="9786294at2"/>
<dbReference type="EMBL" id="FQXC01000004">
    <property type="protein sequence ID" value="SHH81675.1"/>
    <property type="molecule type" value="Genomic_DNA"/>
</dbReference>
<dbReference type="Proteomes" id="UP000184221">
    <property type="component" value="Unassembled WGS sequence"/>
</dbReference>
<organism evidence="3 4">
    <name type="scientific">Marivita hallyeonensis</name>
    <dbReference type="NCBI Taxonomy" id="996342"/>
    <lineage>
        <taxon>Bacteria</taxon>
        <taxon>Pseudomonadati</taxon>
        <taxon>Pseudomonadota</taxon>
        <taxon>Alphaproteobacteria</taxon>
        <taxon>Rhodobacterales</taxon>
        <taxon>Roseobacteraceae</taxon>
        <taxon>Marivita</taxon>
    </lineage>
</organism>
<dbReference type="PRINTS" id="PR00625">
    <property type="entry name" value="JDOMAIN"/>
</dbReference>
<dbReference type="SMART" id="SM00271">
    <property type="entry name" value="DnaJ"/>
    <property type="match status" value="1"/>
</dbReference>
<keyword evidence="4" id="KW-1185">Reference proteome</keyword>
<evidence type="ECO:0000313" key="3">
    <source>
        <dbReference type="EMBL" id="SHH81675.1"/>
    </source>
</evidence>
<evidence type="ECO:0000313" key="4">
    <source>
        <dbReference type="Proteomes" id="UP000184221"/>
    </source>
</evidence>
<dbReference type="AlphaFoldDB" id="A0A1M5W2F5"/>
<dbReference type="SUPFAM" id="SSF46565">
    <property type="entry name" value="Chaperone J-domain"/>
    <property type="match status" value="1"/>
</dbReference>
<protein>
    <submittedName>
        <fullName evidence="3">DnaJ domain-containing protein</fullName>
    </submittedName>
</protein>
<feature type="compositionally biased region" description="Basic residues" evidence="1">
    <location>
        <begin position="15"/>
        <end position="25"/>
    </location>
</feature>
<dbReference type="PROSITE" id="PS50076">
    <property type="entry name" value="DNAJ_2"/>
    <property type="match status" value="1"/>
</dbReference>
<gene>
    <name evidence="3" type="ORF">SAMN05443551_3213</name>
</gene>
<dbReference type="InterPro" id="IPR036869">
    <property type="entry name" value="J_dom_sf"/>
</dbReference>
<dbReference type="CDD" id="cd06257">
    <property type="entry name" value="DnaJ"/>
    <property type="match status" value="1"/>
</dbReference>
<dbReference type="Gene3D" id="1.10.287.110">
    <property type="entry name" value="DnaJ domain"/>
    <property type="match status" value="1"/>
</dbReference>
<evidence type="ECO:0000256" key="1">
    <source>
        <dbReference type="SAM" id="MobiDB-lite"/>
    </source>
</evidence>
<feature type="domain" description="J" evidence="2">
    <location>
        <begin position="151"/>
        <end position="210"/>
    </location>
</feature>
<accession>A0A1M5W2F5</accession>
<dbReference type="Pfam" id="PF00226">
    <property type="entry name" value="DnaJ"/>
    <property type="match status" value="1"/>
</dbReference>
<reference evidence="3 4" key="1">
    <citation type="submission" date="2016-11" db="EMBL/GenBank/DDBJ databases">
        <authorList>
            <person name="Jaros S."/>
            <person name="Januszkiewicz K."/>
            <person name="Wedrychowicz H."/>
        </authorList>
    </citation>
    <scope>NUCLEOTIDE SEQUENCE [LARGE SCALE GENOMIC DNA]</scope>
    <source>
        <strain evidence="3 4">DSM 29431</strain>
    </source>
</reference>
<dbReference type="RefSeq" id="WP_072779066.1">
    <property type="nucleotide sequence ID" value="NZ_FQXC01000004.1"/>
</dbReference>
<dbReference type="InterPro" id="IPR001623">
    <property type="entry name" value="DnaJ_domain"/>
</dbReference>
<evidence type="ECO:0000259" key="2">
    <source>
        <dbReference type="PROSITE" id="PS50076"/>
    </source>
</evidence>
<dbReference type="STRING" id="996342.SAMN05443551_3213"/>